<evidence type="ECO:0000259" key="7">
    <source>
        <dbReference type="SMART" id="SM00968"/>
    </source>
</evidence>
<dbReference type="AlphaFoldDB" id="A0A0W8FAQ7"/>
<dbReference type="PANTHER" id="PTHR43977">
    <property type="entry name" value="STRUCTURAL MAINTENANCE OF CHROMOSOMES PROTEIN 3"/>
    <property type="match status" value="1"/>
</dbReference>
<evidence type="ECO:0000256" key="5">
    <source>
        <dbReference type="ARBA" id="ARBA00023125"/>
    </source>
</evidence>
<accession>A0A0W8FAQ7</accession>
<dbReference type="InterPro" id="IPR027417">
    <property type="entry name" value="P-loop_NTPase"/>
</dbReference>
<dbReference type="GO" id="GO:0005694">
    <property type="term" value="C:chromosome"/>
    <property type="evidence" value="ECO:0007669"/>
    <property type="project" value="InterPro"/>
</dbReference>
<dbReference type="HAMAP" id="MF_01894">
    <property type="entry name" value="Smc_prok"/>
    <property type="match status" value="1"/>
</dbReference>
<dbReference type="SMART" id="SM00968">
    <property type="entry name" value="SMC_hinge"/>
    <property type="match status" value="1"/>
</dbReference>
<dbReference type="InterPro" id="IPR024704">
    <property type="entry name" value="SMC"/>
</dbReference>
<dbReference type="Gene3D" id="3.30.70.1620">
    <property type="match status" value="1"/>
</dbReference>
<dbReference type="PIRSF" id="PIRSF005719">
    <property type="entry name" value="SMC"/>
    <property type="match status" value="1"/>
</dbReference>
<proteinExistence type="inferred from homology"/>
<evidence type="ECO:0000313" key="8">
    <source>
        <dbReference type="EMBL" id="KUG17965.1"/>
    </source>
</evidence>
<keyword evidence="3" id="KW-0067">ATP-binding</keyword>
<gene>
    <name evidence="8" type="ORF">ASZ90_012340</name>
</gene>
<dbReference type="InterPro" id="IPR003395">
    <property type="entry name" value="RecF/RecN/SMC_N"/>
</dbReference>
<dbReference type="Pfam" id="PF02463">
    <property type="entry name" value="SMC_N"/>
    <property type="match status" value="1"/>
</dbReference>
<dbReference type="Pfam" id="PF06470">
    <property type="entry name" value="SMC_hinge"/>
    <property type="match status" value="1"/>
</dbReference>
<organism evidence="8">
    <name type="scientific">hydrocarbon metagenome</name>
    <dbReference type="NCBI Taxonomy" id="938273"/>
    <lineage>
        <taxon>unclassified sequences</taxon>
        <taxon>metagenomes</taxon>
        <taxon>ecological metagenomes</taxon>
    </lineage>
</organism>
<dbReference type="EMBL" id="LNQE01001409">
    <property type="protein sequence ID" value="KUG17965.1"/>
    <property type="molecule type" value="Genomic_DNA"/>
</dbReference>
<evidence type="ECO:0000256" key="2">
    <source>
        <dbReference type="ARBA" id="ARBA00022741"/>
    </source>
</evidence>
<dbReference type="Gene3D" id="3.40.50.300">
    <property type="entry name" value="P-loop containing nucleotide triphosphate hydrolases"/>
    <property type="match status" value="2"/>
</dbReference>
<comment type="caution">
    <text evidence="8">The sequence shown here is derived from an EMBL/GenBank/DDBJ whole genome shotgun (WGS) entry which is preliminary data.</text>
</comment>
<dbReference type="Gene3D" id="1.20.5.340">
    <property type="match status" value="1"/>
</dbReference>
<sequence length="1171" mass="132534">MYIKEVELKNFKSFGKSIRVPLKNDFVTVTGPNGSGKSNIVDALLFALCLSSSRAMRAERLPDLIYRGDNGKNPDFAQVIVRLDNTSRHFPLDQDTIEVSRKIKINRDKYASSYSFNGKSCGQAELLDLLAKAGITPESYNIVMQGDVTRIIEMTAVERRKIIDEIAGVAEFDEKKKKALEELDVVRERVERVDVILEEVGGQLDRLRAERDKAHSYQAHKDELKRQEAFLLLARLKEASGELESLNQEISSLQGKNDEIKLRADEDRSELAVQEEKLQNLGQEITHKGEDEQIEVKRRIEELKGELARETSKIQMAEKALNDLDRQQNASFIQLGNLSGEEEVLAEKIRDASIRKASLEGELEDQNDLLGEVEESLTREDAQFSALREELERARGTREEAKAGLGDLLRERDRLLDATRRGSLEREELSGAIKEAMDALAGSDHEAEQLKEELAGLNSRAMELEKDRDDLESARLRLRREIAEAEREMNKLQSEFARTDSRIKAAEDKGGFSRAVDAIRTALKNGMLPGLYGTVAELGNVQSRFSVALEVAAGARMQSIVAATDEDAARAIEYLKRSQIGRATFLPLNKLDRGSPSVKPNYEGIVDYAFRLIDFDPKFQGAFWYVFRDTLVVESLNHARALMGRYRMVTLEGDLVERSGAMTGGHYRTRMKFAAEEGKKLLELSERIANADAERGKLLERLDRMEEQISHITREVEELNRSISKKTFQADEMAGSKPRLEKSISEKRERLVQMESEFLSYKGRLDALEGEIRESEATLASMNETIGRIEADLSGSAIPELNRKADAAKSEIRRLQDRIAEIDAEILKDKIREEGIIEKQKEISSKKELLESEKAEAAEQKEAAMTMIQSLNLELDGMKSREAEIEVELHGLKGVRVELLEKTITMQRAIDRMEREMDRIQARLDASLSARDVIQMRVEGLRREIEQSGVDSTQEPPDSNTVAEKIRALTQFMRDLEPVNMLAIDEYDHVLTRYDFLALRRTTLREEREAIIDKLERYDQMKKEAFLSSFNEINKNFKNIFQELSRGEGDLILENPEDPLSGGMTIKARPAGKPFHRLEAMSGGEKSLTALSFIFSIQMFRPAPFYAMDEIDMFLDGANVERVAKLIKKISAQAQFIVVSLRKPMILQSKFTLGVTMQENNITTVTGICTS</sequence>
<evidence type="ECO:0000256" key="6">
    <source>
        <dbReference type="SAM" id="Coils"/>
    </source>
</evidence>
<keyword evidence="1" id="KW-0963">Cytoplasm</keyword>
<feature type="coiled-coil region" evidence="6">
    <location>
        <begin position="674"/>
        <end position="930"/>
    </location>
</feature>
<evidence type="ECO:0000256" key="3">
    <source>
        <dbReference type="ARBA" id="ARBA00022840"/>
    </source>
</evidence>
<dbReference type="InterPro" id="IPR010935">
    <property type="entry name" value="SMC_hinge"/>
</dbReference>
<dbReference type="SUPFAM" id="SSF52540">
    <property type="entry name" value="P-loop containing nucleoside triphosphate hydrolases"/>
    <property type="match status" value="1"/>
</dbReference>
<dbReference type="NCBIfam" id="TIGR02168">
    <property type="entry name" value="SMC_prok_B"/>
    <property type="match status" value="1"/>
</dbReference>
<feature type="domain" description="SMC hinge" evidence="7">
    <location>
        <begin position="529"/>
        <end position="643"/>
    </location>
</feature>
<keyword evidence="4 6" id="KW-0175">Coiled coil</keyword>
<dbReference type="NCBIfam" id="TIGR02169">
    <property type="entry name" value="SMC_prok_A"/>
    <property type="match status" value="1"/>
</dbReference>
<evidence type="ECO:0000256" key="1">
    <source>
        <dbReference type="ARBA" id="ARBA00022490"/>
    </source>
</evidence>
<dbReference type="GO" id="GO:0005524">
    <property type="term" value="F:ATP binding"/>
    <property type="evidence" value="ECO:0007669"/>
    <property type="project" value="UniProtKB-KW"/>
</dbReference>
<dbReference type="InterPro" id="IPR011890">
    <property type="entry name" value="SMC_prok"/>
</dbReference>
<dbReference type="GO" id="GO:0016887">
    <property type="term" value="F:ATP hydrolysis activity"/>
    <property type="evidence" value="ECO:0007669"/>
    <property type="project" value="InterPro"/>
</dbReference>
<dbReference type="SUPFAM" id="SSF75553">
    <property type="entry name" value="Smc hinge domain"/>
    <property type="match status" value="1"/>
</dbReference>
<reference evidence="8" key="1">
    <citation type="journal article" date="2015" name="Proc. Natl. Acad. Sci. U.S.A.">
        <title>Networks of energetic and metabolic interactions define dynamics in microbial communities.</title>
        <authorList>
            <person name="Embree M."/>
            <person name="Liu J.K."/>
            <person name="Al-Bassam M.M."/>
            <person name="Zengler K."/>
        </authorList>
    </citation>
    <scope>NUCLEOTIDE SEQUENCE</scope>
</reference>
<dbReference type="GO" id="GO:0030261">
    <property type="term" value="P:chromosome condensation"/>
    <property type="evidence" value="ECO:0007669"/>
    <property type="project" value="InterPro"/>
</dbReference>
<keyword evidence="2" id="KW-0547">Nucleotide-binding</keyword>
<dbReference type="InterPro" id="IPR036277">
    <property type="entry name" value="SMC_hinge_sf"/>
</dbReference>
<name>A0A0W8FAQ7_9ZZZZ</name>
<dbReference type="GO" id="GO:0007062">
    <property type="term" value="P:sister chromatid cohesion"/>
    <property type="evidence" value="ECO:0007669"/>
    <property type="project" value="InterPro"/>
</dbReference>
<protein>
    <submittedName>
        <fullName evidence="8">Chromosome partition protein smc</fullName>
    </submittedName>
</protein>
<evidence type="ECO:0000256" key="4">
    <source>
        <dbReference type="ARBA" id="ARBA00023054"/>
    </source>
</evidence>
<feature type="coiled-coil region" evidence="6">
    <location>
        <begin position="433"/>
        <end position="509"/>
    </location>
</feature>
<dbReference type="GO" id="GO:0003677">
    <property type="term" value="F:DNA binding"/>
    <property type="evidence" value="ECO:0007669"/>
    <property type="project" value="UniProtKB-KW"/>
</dbReference>
<keyword evidence="5" id="KW-0238">DNA-binding</keyword>
<feature type="coiled-coil region" evidence="6">
    <location>
        <begin position="169"/>
        <end position="404"/>
    </location>
</feature>
<dbReference type="Gene3D" id="1.20.1060.20">
    <property type="match status" value="1"/>
</dbReference>